<evidence type="ECO:0000313" key="2">
    <source>
        <dbReference type="Proteomes" id="UP000026921"/>
    </source>
</evidence>
<dbReference type="Proteomes" id="UP000026921">
    <property type="component" value="Unassembled WGS sequence"/>
</dbReference>
<sequence>MKELNFLDYLSTVKQIKRYNQYIEEDEGDQICDMIVLKAVFLEKYGEAKAGQLDLTILSAAKEWLEIKKQGRY</sequence>
<protein>
    <submittedName>
        <fullName evidence="1">Uncharacterized protein</fullName>
    </submittedName>
</protein>
<evidence type="ECO:0000313" key="1">
    <source>
        <dbReference type="EMBL" id="KDB00572.1"/>
    </source>
</evidence>
<reference evidence="1 2" key="1">
    <citation type="journal article" date="2015" name="Stand. Genomic Sci.">
        <title>High quality draft genome of Lactobacillus kunkeei EFB6, isolated from a German European foulbrood outbreak of honeybees.</title>
        <authorList>
            <person name="Djukic M."/>
            <person name="Poehlein A."/>
            <person name="Strauss J."/>
            <person name="Tann F.J."/>
            <person name="Leimbach A."/>
            <person name="Hoppert M."/>
            <person name="Daniel R."/>
        </authorList>
    </citation>
    <scope>NUCLEOTIDE SEQUENCE [LARGE SCALE GENOMIC DNA]</scope>
    <source>
        <strain evidence="1 2">EFB6</strain>
    </source>
</reference>
<comment type="caution">
    <text evidence="1">The sequence shown here is derived from an EMBL/GenBank/DDBJ whole genome shotgun (WGS) entry which is preliminary data.</text>
</comment>
<organism evidence="1 2">
    <name type="scientific">Apilactobacillus kunkeei EFB6</name>
    <dbReference type="NCBI Taxonomy" id="1419324"/>
    <lineage>
        <taxon>Bacteria</taxon>
        <taxon>Bacillati</taxon>
        <taxon>Bacillota</taxon>
        <taxon>Bacilli</taxon>
        <taxon>Lactobacillales</taxon>
        <taxon>Lactobacillaceae</taxon>
        <taxon>Apilactobacillus</taxon>
    </lineage>
</organism>
<accession>A0A836YVN2</accession>
<dbReference type="AlphaFoldDB" id="A0A836YVN2"/>
<dbReference type="RefSeq" id="WP_034534901.1">
    <property type="nucleotide sequence ID" value="NZ_AZBY01000020.1"/>
</dbReference>
<dbReference type="EMBL" id="AZBY01000020">
    <property type="protein sequence ID" value="KDB00572.1"/>
    <property type="molecule type" value="Genomic_DNA"/>
</dbReference>
<gene>
    <name evidence="1" type="ORF">LAKU_20c00170</name>
</gene>
<name>A0A836YVN2_9LACO</name>
<proteinExistence type="predicted"/>